<evidence type="ECO:0000256" key="7">
    <source>
        <dbReference type="ARBA" id="ARBA00022801"/>
    </source>
</evidence>
<dbReference type="PROSITE" id="PS00447">
    <property type="entry name" value="DNA_POLYMERASE_A"/>
    <property type="match status" value="1"/>
</dbReference>
<evidence type="ECO:0000256" key="2">
    <source>
        <dbReference type="ARBA" id="ARBA00022679"/>
    </source>
</evidence>
<gene>
    <name evidence="14" type="primary">polA</name>
    <name evidence="17" type="ORF">DES52_102300</name>
</gene>
<reference evidence="17 18" key="1">
    <citation type="submission" date="2018-06" db="EMBL/GenBank/DDBJ databases">
        <title>Genomic Encyclopedia of Type Strains, Phase IV (KMG-IV): sequencing the most valuable type-strain genomes for metagenomic binning, comparative biology and taxonomic classification.</title>
        <authorList>
            <person name="Goeker M."/>
        </authorList>
    </citation>
    <scope>NUCLEOTIDE SEQUENCE [LARGE SCALE GENOMIC DNA]</scope>
    <source>
        <strain evidence="17 18">DSM 18048</strain>
    </source>
</reference>
<dbReference type="PANTHER" id="PTHR10133:SF27">
    <property type="entry name" value="DNA POLYMERASE NU"/>
    <property type="match status" value="1"/>
</dbReference>
<keyword evidence="18" id="KW-1185">Reference proteome</keyword>
<dbReference type="FunFam" id="3.40.50.1010:FF:000001">
    <property type="entry name" value="DNA polymerase I"/>
    <property type="match status" value="1"/>
</dbReference>
<evidence type="ECO:0000256" key="4">
    <source>
        <dbReference type="ARBA" id="ARBA00022705"/>
    </source>
</evidence>
<evidence type="ECO:0000256" key="6">
    <source>
        <dbReference type="ARBA" id="ARBA00022763"/>
    </source>
</evidence>
<keyword evidence="7 14" id="KW-0378">Hydrolase</keyword>
<proteinExistence type="inferred from homology"/>
<evidence type="ECO:0000256" key="5">
    <source>
        <dbReference type="ARBA" id="ARBA00022722"/>
    </source>
</evidence>
<dbReference type="Gene3D" id="1.20.1060.10">
    <property type="entry name" value="Taq DNA Polymerase, Chain T, domain 4"/>
    <property type="match status" value="1"/>
</dbReference>
<keyword evidence="10 14" id="KW-0238">DNA-binding</keyword>
<evidence type="ECO:0000259" key="16">
    <source>
        <dbReference type="SMART" id="SM00482"/>
    </source>
</evidence>
<keyword evidence="3 14" id="KW-0548">Nucleotidyltransferase</keyword>
<evidence type="ECO:0000256" key="10">
    <source>
        <dbReference type="ARBA" id="ARBA00023125"/>
    </source>
</evidence>
<dbReference type="Gene3D" id="3.30.420.10">
    <property type="entry name" value="Ribonuclease H-like superfamily/Ribonuclease H"/>
    <property type="match status" value="1"/>
</dbReference>
<evidence type="ECO:0000256" key="12">
    <source>
        <dbReference type="ARBA" id="ARBA00049244"/>
    </source>
</evidence>
<dbReference type="InterPro" id="IPR019760">
    <property type="entry name" value="DNA-dir_DNA_pol_A_CS"/>
</dbReference>
<dbReference type="SMART" id="SM00482">
    <property type="entry name" value="POLAc"/>
    <property type="match status" value="1"/>
</dbReference>
<dbReference type="InterPro" id="IPR002298">
    <property type="entry name" value="DNA_polymerase_A"/>
</dbReference>
<dbReference type="GO" id="GO:0003887">
    <property type="term" value="F:DNA-directed DNA polymerase activity"/>
    <property type="evidence" value="ECO:0007669"/>
    <property type="project" value="UniProtKB-UniRule"/>
</dbReference>
<dbReference type="SMART" id="SM00475">
    <property type="entry name" value="53EXOc"/>
    <property type="match status" value="1"/>
</dbReference>
<dbReference type="Proteomes" id="UP000248326">
    <property type="component" value="Unassembled WGS sequence"/>
</dbReference>
<dbReference type="Pfam" id="PF00476">
    <property type="entry name" value="DNA_pol_A"/>
    <property type="match status" value="1"/>
</dbReference>
<dbReference type="InterPro" id="IPR020045">
    <property type="entry name" value="DNA_polI_H3TH"/>
</dbReference>
<dbReference type="SUPFAM" id="SSF56672">
    <property type="entry name" value="DNA/RNA polymerases"/>
    <property type="match status" value="1"/>
</dbReference>
<dbReference type="InterPro" id="IPR008918">
    <property type="entry name" value="HhH2"/>
</dbReference>
<dbReference type="GO" id="GO:0003677">
    <property type="term" value="F:DNA binding"/>
    <property type="evidence" value="ECO:0007669"/>
    <property type="project" value="UniProtKB-UniRule"/>
</dbReference>
<dbReference type="InterPro" id="IPR036279">
    <property type="entry name" value="5-3_exonuclease_C_sf"/>
</dbReference>
<keyword evidence="11 14" id="KW-0234">DNA repair</keyword>
<dbReference type="RefSeq" id="WP_110885460.1">
    <property type="nucleotide sequence ID" value="NZ_QJSX01000002.1"/>
</dbReference>
<dbReference type="SUPFAM" id="SSF88723">
    <property type="entry name" value="PIN domain-like"/>
    <property type="match status" value="1"/>
</dbReference>
<keyword evidence="9 14" id="KW-0239">DNA-directed DNA polymerase</keyword>
<dbReference type="NCBIfam" id="NF004397">
    <property type="entry name" value="PRK05755.1"/>
    <property type="match status" value="1"/>
</dbReference>
<evidence type="ECO:0000256" key="8">
    <source>
        <dbReference type="ARBA" id="ARBA00022839"/>
    </source>
</evidence>
<evidence type="ECO:0000313" key="18">
    <source>
        <dbReference type="Proteomes" id="UP000248326"/>
    </source>
</evidence>
<evidence type="ECO:0000256" key="13">
    <source>
        <dbReference type="NCBIfam" id="TIGR00593"/>
    </source>
</evidence>
<dbReference type="InterPro" id="IPR043502">
    <property type="entry name" value="DNA/RNA_pol_sf"/>
</dbReference>
<keyword evidence="2 14" id="KW-0808">Transferase</keyword>
<sequence>MTSARPSTVVLVDGHALAYRSYFAISSLTTSRGEPVQAVFGFARQLLRMLRNGNQQVIVVFDAPAKTFRHEQFEDYKAGRAKTPEDLPKQIDRIRKLVDLLGLQRFEMPGYEADDIIGSITRKAEKEGFEVRILTSDRDAYQLLDDRVRVINSKEELLGPAEILEKYGVTVKQWVDYRALTGDASDNIPGAKGIGPKTASKLLQDYGTLDKVLEEAQAGTLKPKSAQEKIAASIDDVKFSRELSCMVTDLDIDVALGVPRGTVDRDALLNELRDLEFNSMVRDVVAIVGSGDDVTATVPAEPDAVKIGEWQTPSEGVVWGYRLKREDDLTAELLEAATFDGETARVMPEVDLSEFVGQRELVGVNAKALATHLLIRGVDVRPGEDPMLMAYLLDSGVTNPELACQRHLNHPWPDQAAGRAVAGARLLAVLPEKFDDLRRKLYDDIEKPLSDVLAKMEVRGVRIDAELLRGMSVAMGARLTDLEAQIYEQAGREFQIGSRDQLETVLYDELKLATSKKTKLTGKRSTAVQALEPLRDEHPIVGLILEHRELSKLKNTYLDNMTNLVNPTTNRLHTTFSQTSVATGRLSSLNPNLQNIPIRTDTGREIRKAFIADPGFCLISADYSQLELRLLAHIADDPKMQEAFKEGADIHRRTASQVLGVIEELVTTQQRRTAKTVNFGVLYGMSAHRLSNDLKISYVEAHGFIERYFAAFPGIRAYIDRTLDFCRKHGYVETLMGRRRYVPEINASNKNVREAAERVAYNMPIQGTAADIMKLAMVRLEPELSNLGARLLLQVHDEILVEAPESVADDVADLIRREMTDAFDLKVPLGVEVGVGPNWFDTK</sequence>
<dbReference type="FunFam" id="1.10.150.20:FF:000003">
    <property type="entry name" value="DNA polymerase I"/>
    <property type="match status" value="1"/>
</dbReference>
<dbReference type="InterPro" id="IPR015361">
    <property type="entry name" value="Taq_pol_thermo_exonuc"/>
</dbReference>
<dbReference type="CDD" id="cd09859">
    <property type="entry name" value="PIN_53EXO"/>
    <property type="match status" value="1"/>
</dbReference>
<dbReference type="InterPro" id="IPR002421">
    <property type="entry name" value="5-3_exonuclease"/>
</dbReference>
<dbReference type="InterPro" id="IPR018320">
    <property type="entry name" value="DNA_polymerase_1"/>
</dbReference>
<organism evidence="17 18">
    <name type="scientific">Deinococcus yavapaiensis KR-236</name>
    <dbReference type="NCBI Taxonomy" id="694435"/>
    <lineage>
        <taxon>Bacteria</taxon>
        <taxon>Thermotogati</taxon>
        <taxon>Deinococcota</taxon>
        <taxon>Deinococci</taxon>
        <taxon>Deinococcales</taxon>
        <taxon>Deinococcaceae</taxon>
        <taxon>Deinococcus</taxon>
    </lineage>
</organism>
<dbReference type="NCBIfam" id="TIGR00593">
    <property type="entry name" value="pola"/>
    <property type="match status" value="1"/>
</dbReference>
<dbReference type="GO" id="GO:0006261">
    <property type="term" value="P:DNA-templated DNA replication"/>
    <property type="evidence" value="ECO:0007669"/>
    <property type="project" value="UniProtKB-UniRule"/>
</dbReference>
<evidence type="ECO:0000259" key="15">
    <source>
        <dbReference type="SMART" id="SM00475"/>
    </source>
</evidence>
<dbReference type="InterPro" id="IPR012337">
    <property type="entry name" value="RNaseH-like_sf"/>
</dbReference>
<dbReference type="SUPFAM" id="SSF47807">
    <property type="entry name" value="5' to 3' exonuclease, C-terminal subdomain"/>
    <property type="match status" value="1"/>
</dbReference>
<dbReference type="Gene3D" id="3.30.70.370">
    <property type="match status" value="1"/>
</dbReference>
<dbReference type="Pfam" id="PF02739">
    <property type="entry name" value="5_3_exonuc_N"/>
    <property type="match status" value="1"/>
</dbReference>
<dbReference type="CDD" id="cd08637">
    <property type="entry name" value="DNA_pol_A_pol_I_C"/>
    <property type="match status" value="1"/>
</dbReference>
<dbReference type="CDD" id="cd09898">
    <property type="entry name" value="H3TH_53EXO"/>
    <property type="match status" value="1"/>
</dbReference>
<evidence type="ECO:0000256" key="1">
    <source>
        <dbReference type="ARBA" id="ARBA00007705"/>
    </source>
</evidence>
<dbReference type="FunFam" id="1.20.1060.10:FF:000001">
    <property type="entry name" value="DNA polymerase I"/>
    <property type="match status" value="1"/>
</dbReference>
<comment type="similarity">
    <text evidence="1 14">Belongs to the DNA polymerase type-A family.</text>
</comment>
<comment type="function">
    <text evidence="14">In addition to polymerase activity, this DNA polymerase exhibits 5'-3' exonuclease activity.</text>
</comment>
<evidence type="ECO:0000313" key="17">
    <source>
        <dbReference type="EMBL" id="PYE55933.1"/>
    </source>
</evidence>
<dbReference type="Gene3D" id="3.40.50.1010">
    <property type="entry name" value="5'-nuclease"/>
    <property type="match status" value="1"/>
</dbReference>
<comment type="catalytic activity">
    <reaction evidence="12 14">
        <text>DNA(n) + a 2'-deoxyribonucleoside 5'-triphosphate = DNA(n+1) + diphosphate</text>
        <dbReference type="Rhea" id="RHEA:22508"/>
        <dbReference type="Rhea" id="RHEA-COMP:17339"/>
        <dbReference type="Rhea" id="RHEA-COMP:17340"/>
        <dbReference type="ChEBI" id="CHEBI:33019"/>
        <dbReference type="ChEBI" id="CHEBI:61560"/>
        <dbReference type="ChEBI" id="CHEBI:173112"/>
        <dbReference type="EC" id="2.7.7.7"/>
    </reaction>
</comment>
<evidence type="ECO:0000256" key="11">
    <source>
        <dbReference type="ARBA" id="ARBA00023204"/>
    </source>
</evidence>
<evidence type="ECO:0000256" key="14">
    <source>
        <dbReference type="RuleBase" id="RU004460"/>
    </source>
</evidence>
<name>A0A318SMN0_9DEIO</name>
<keyword evidence="4 14" id="KW-0235">DNA replication</keyword>
<dbReference type="SMART" id="SM00279">
    <property type="entry name" value="HhH2"/>
    <property type="match status" value="1"/>
</dbReference>
<dbReference type="GO" id="GO:0001882">
    <property type="term" value="F:nucleoside binding"/>
    <property type="evidence" value="ECO:0007669"/>
    <property type="project" value="InterPro"/>
</dbReference>
<dbReference type="SUPFAM" id="SSF53098">
    <property type="entry name" value="Ribonuclease H-like"/>
    <property type="match status" value="1"/>
</dbReference>
<accession>A0A318SMN0</accession>
<dbReference type="Gene3D" id="1.10.150.20">
    <property type="entry name" value="5' to 3' exonuclease, C-terminal subdomain"/>
    <property type="match status" value="2"/>
</dbReference>
<dbReference type="GO" id="GO:0008409">
    <property type="term" value="F:5'-3' exonuclease activity"/>
    <property type="evidence" value="ECO:0007669"/>
    <property type="project" value="UniProtKB-UniRule"/>
</dbReference>
<keyword evidence="5" id="KW-0540">Nuclease</keyword>
<dbReference type="InterPro" id="IPR029060">
    <property type="entry name" value="PIN-like_dom_sf"/>
</dbReference>
<dbReference type="OrthoDB" id="9806424at2"/>
<dbReference type="Pfam" id="PF09281">
    <property type="entry name" value="Taq-exonuc"/>
    <property type="match status" value="1"/>
</dbReference>
<dbReference type="PANTHER" id="PTHR10133">
    <property type="entry name" value="DNA POLYMERASE I"/>
    <property type="match status" value="1"/>
</dbReference>
<dbReference type="InterPro" id="IPR020046">
    <property type="entry name" value="5-3_exonucl_a-hlix_arch_N"/>
</dbReference>
<evidence type="ECO:0000256" key="3">
    <source>
        <dbReference type="ARBA" id="ARBA00022695"/>
    </source>
</evidence>
<keyword evidence="6 14" id="KW-0227">DNA damage</keyword>
<dbReference type="InterPro" id="IPR001098">
    <property type="entry name" value="DNA-dir_DNA_pol_A_palm_dom"/>
</dbReference>
<dbReference type="AlphaFoldDB" id="A0A318SMN0"/>
<evidence type="ECO:0000256" key="9">
    <source>
        <dbReference type="ARBA" id="ARBA00022932"/>
    </source>
</evidence>
<dbReference type="GO" id="GO:0006302">
    <property type="term" value="P:double-strand break repair"/>
    <property type="evidence" value="ECO:0007669"/>
    <property type="project" value="TreeGrafter"/>
</dbReference>
<feature type="domain" description="DNA-directed DNA polymerase family A palm" evidence="16">
    <location>
        <begin position="603"/>
        <end position="807"/>
    </location>
</feature>
<dbReference type="InterPro" id="IPR036397">
    <property type="entry name" value="RNaseH_sf"/>
</dbReference>
<dbReference type="FunFam" id="1.10.150.20:FF:000002">
    <property type="entry name" value="DNA polymerase I"/>
    <property type="match status" value="1"/>
</dbReference>
<dbReference type="Pfam" id="PF01367">
    <property type="entry name" value="5_3_exonuc"/>
    <property type="match status" value="1"/>
</dbReference>
<dbReference type="EC" id="2.7.7.7" evidence="13 14"/>
<comment type="caution">
    <text evidence="17">The sequence shown here is derived from an EMBL/GenBank/DDBJ whole genome shotgun (WGS) entry which is preliminary data.</text>
</comment>
<dbReference type="EMBL" id="QJSX01000002">
    <property type="protein sequence ID" value="PYE55933.1"/>
    <property type="molecule type" value="Genomic_DNA"/>
</dbReference>
<feature type="domain" description="5'-3' exonuclease" evidence="15">
    <location>
        <begin position="4"/>
        <end position="262"/>
    </location>
</feature>
<dbReference type="PRINTS" id="PR00868">
    <property type="entry name" value="DNAPOLI"/>
</dbReference>
<protein>
    <recommendedName>
        <fullName evidence="13 14">DNA polymerase I</fullName>
        <ecNumber evidence="13 14">2.7.7.7</ecNumber>
    </recommendedName>
</protein>
<keyword evidence="8 14" id="KW-0269">Exonuclease</keyword>